<gene>
    <name evidence="1" type="ORF">KTH89_02535</name>
</gene>
<keyword evidence="2" id="KW-1185">Reference proteome</keyword>
<dbReference type="SUPFAM" id="SSF51197">
    <property type="entry name" value="Clavaminate synthase-like"/>
    <property type="match status" value="1"/>
</dbReference>
<dbReference type="GO" id="GO:0005829">
    <property type="term" value="C:cytosol"/>
    <property type="evidence" value="ECO:0007669"/>
    <property type="project" value="TreeGrafter"/>
</dbReference>
<dbReference type="NCBIfam" id="TIGR00022">
    <property type="entry name" value="YhcH/YjgK/YiaL family protein"/>
    <property type="match status" value="1"/>
</dbReference>
<sequence length="153" mass="17765">MITGSVLQENDYGYLTDRLNQAVRYLEEHDLSALEDGTYVIDGEDIYMMLQSFRVEAPIDAVYETHRKYIDIQYVLEGELELLIGNRSRFIPAGKYNTEQDVQFYEPRENDAHVILQEGEMAILFPEDAHKMICFPKTGETVRIRKAVVKVRV</sequence>
<comment type="caution">
    <text evidence="1">The sequence shown here is derived from an EMBL/GenBank/DDBJ whole genome shotgun (WGS) entry which is preliminary data.</text>
</comment>
<dbReference type="RefSeq" id="WP_238720500.1">
    <property type="nucleotide sequence ID" value="NZ_JAHQCW010000003.1"/>
</dbReference>
<dbReference type="Pfam" id="PF04074">
    <property type="entry name" value="DUF386"/>
    <property type="match status" value="1"/>
</dbReference>
<reference evidence="1" key="1">
    <citation type="submission" date="2021-06" db="EMBL/GenBank/DDBJ databases">
        <title>Description of novel taxa of the family Lachnospiraceae.</title>
        <authorList>
            <person name="Chaplin A.V."/>
            <person name="Sokolova S.R."/>
            <person name="Pikina A.P."/>
            <person name="Korzhanova M."/>
            <person name="Belova V."/>
            <person name="Korostin D."/>
            <person name="Efimov B.A."/>
        </authorList>
    </citation>
    <scope>NUCLEOTIDE SEQUENCE</scope>
    <source>
        <strain evidence="1">ASD5720</strain>
    </source>
</reference>
<proteinExistence type="predicted"/>
<dbReference type="Proteomes" id="UP000712157">
    <property type="component" value="Unassembled WGS sequence"/>
</dbReference>
<protein>
    <submittedName>
        <fullName evidence="1">YhcH/YjgK/YiaL family protein</fullName>
    </submittedName>
</protein>
<accession>A0A949JUK0</accession>
<evidence type="ECO:0000313" key="1">
    <source>
        <dbReference type="EMBL" id="MBU9735395.1"/>
    </source>
</evidence>
<dbReference type="Gene3D" id="2.60.120.370">
    <property type="entry name" value="YhcH/YjgK/YiaL"/>
    <property type="match status" value="1"/>
</dbReference>
<dbReference type="InterPro" id="IPR037012">
    <property type="entry name" value="NanQ/TabA/YiaL_sf"/>
</dbReference>
<dbReference type="PANTHER" id="PTHR34986">
    <property type="entry name" value="EVOLVED BETA-GALACTOSIDASE SUBUNIT BETA"/>
    <property type="match status" value="1"/>
</dbReference>
<dbReference type="InterPro" id="IPR004375">
    <property type="entry name" value="NanQ/TabA/YiaL"/>
</dbReference>
<evidence type="ECO:0000313" key="2">
    <source>
        <dbReference type="Proteomes" id="UP000712157"/>
    </source>
</evidence>
<dbReference type="PANTHER" id="PTHR34986:SF1">
    <property type="entry name" value="PROTEIN YIAL"/>
    <property type="match status" value="1"/>
</dbReference>
<name>A0A949JUK0_9FIRM</name>
<dbReference type="EMBL" id="JAHQCW010000003">
    <property type="protein sequence ID" value="MBU9735395.1"/>
    <property type="molecule type" value="Genomic_DNA"/>
</dbReference>
<organism evidence="1 2">
    <name type="scientific">Diplocloster agilis</name>
    <dbReference type="NCBI Taxonomy" id="2850323"/>
    <lineage>
        <taxon>Bacteria</taxon>
        <taxon>Bacillati</taxon>
        <taxon>Bacillota</taxon>
        <taxon>Clostridia</taxon>
        <taxon>Lachnospirales</taxon>
        <taxon>Lachnospiraceae</taxon>
        <taxon>Diplocloster</taxon>
    </lineage>
</organism>
<dbReference type="AlphaFoldDB" id="A0A949JUK0"/>